<evidence type="ECO:0000256" key="4">
    <source>
        <dbReference type="ARBA" id="ARBA00013014"/>
    </source>
</evidence>
<comment type="similarity">
    <text evidence="3 11">Belongs to the ketopantoate reductase family.</text>
</comment>
<evidence type="ECO:0000256" key="2">
    <source>
        <dbReference type="ARBA" id="ARBA00004994"/>
    </source>
</evidence>
<evidence type="ECO:0000256" key="11">
    <source>
        <dbReference type="RuleBase" id="RU362068"/>
    </source>
</evidence>
<dbReference type="Pfam" id="PF02558">
    <property type="entry name" value="ApbA"/>
    <property type="match status" value="1"/>
</dbReference>
<dbReference type="SUPFAM" id="SSF48179">
    <property type="entry name" value="6-phosphogluconate dehydrogenase C-terminal domain-like"/>
    <property type="match status" value="1"/>
</dbReference>
<comment type="pathway">
    <text evidence="2 11">Cofactor biosynthesis; (R)-pantothenate biosynthesis; (R)-pantoate from 3-methyl-2-oxobutanoate: step 2/2.</text>
</comment>
<keyword evidence="6 11" id="KW-0566">Pantothenate biosynthesis</keyword>
<dbReference type="Proteomes" id="UP000326641">
    <property type="component" value="Unassembled WGS sequence"/>
</dbReference>
<evidence type="ECO:0000256" key="5">
    <source>
        <dbReference type="ARBA" id="ARBA00019465"/>
    </source>
</evidence>
<dbReference type="InterPro" id="IPR008927">
    <property type="entry name" value="6-PGluconate_DH-like_C_sf"/>
</dbReference>
<feature type="domain" description="Ketopantoate reductase C-terminal" evidence="13">
    <location>
        <begin position="177"/>
        <end position="291"/>
    </location>
</feature>
<dbReference type="GO" id="GO:0008677">
    <property type="term" value="F:2-dehydropantoate 2-reductase activity"/>
    <property type="evidence" value="ECO:0007669"/>
    <property type="project" value="UniProtKB-EC"/>
</dbReference>
<evidence type="ECO:0000259" key="12">
    <source>
        <dbReference type="Pfam" id="PF02558"/>
    </source>
</evidence>
<dbReference type="PANTHER" id="PTHR21708">
    <property type="entry name" value="PROBABLE 2-DEHYDROPANTOATE 2-REDUCTASE"/>
    <property type="match status" value="1"/>
</dbReference>
<proteinExistence type="inferred from homology"/>
<feature type="domain" description="Ketopantoate reductase N-terminal" evidence="12">
    <location>
        <begin position="3"/>
        <end position="149"/>
    </location>
</feature>
<dbReference type="Gene3D" id="1.10.1040.10">
    <property type="entry name" value="N-(1-d-carboxylethyl)-l-norvaline Dehydrogenase, domain 2"/>
    <property type="match status" value="1"/>
</dbReference>
<gene>
    <name evidence="14" type="ORF">DF3PA_70151</name>
</gene>
<keyword evidence="8 11" id="KW-0560">Oxidoreductase</keyword>
<keyword evidence="7 11" id="KW-0521">NADP</keyword>
<dbReference type="Gene3D" id="3.40.50.720">
    <property type="entry name" value="NAD(P)-binding Rossmann-like Domain"/>
    <property type="match status" value="1"/>
</dbReference>
<reference evidence="14" key="1">
    <citation type="submission" date="2018-11" db="EMBL/GenBank/DDBJ databases">
        <authorList>
            <person name="Onetto C."/>
        </authorList>
    </citation>
    <scope>NUCLEOTIDE SEQUENCE [LARGE SCALE GENOMIC DNA]</scope>
</reference>
<dbReference type="Pfam" id="PF08546">
    <property type="entry name" value="ApbA_C"/>
    <property type="match status" value="1"/>
</dbReference>
<dbReference type="InterPro" id="IPR003710">
    <property type="entry name" value="ApbA"/>
</dbReference>
<dbReference type="EC" id="1.1.1.169" evidence="4 11"/>
<dbReference type="InterPro" id="IPR013328">
    <property type="entry name" value="6PGD_dom2"/>
</dbReference>
<evidence type="ECO:0000259" key="13">
    <source>
        <dbReference type="Pfam" id="PF08546"/>
    </source>
</evidence>
<evidence type="ECO:0000256" key="10">
    <source>
        <dbReference type="ARBA" id="ARBA00048793"/>
    </source>
</evidence>
<evidence type="ECO:0000313" key="15">
    <source>
        <dbReference type="Proteomes" id="UP000326641"/>
    </source>
</evidence>
<dbReference type="NCBIfam" id="NF005094">
    <property type="entry name" value="PRK06522.2-5"/>
    <property type="match status" value="1"/>
</dbReference>
<dbReference type="InterPro" id="IPR051402">
    <property type="entry name" value="KPR-Related"/>
</dbReference>
<evidence type="ECO:0000256" key="8">
    <source>
        <dbReference type="ARBA" id="ARBA00023002"/>
    </source>
</evidence>
<evidence type="ECO:0000313" key="14">
    <source>
        <dbReference type="EMBL" id="VUX47830.1"/>
    </source>
</evidence>
<dbReference type="FunFam" id="1.10.1040.10:FF:000017">
    <property type="entry name" value="2-dehydropantoate 2-reductase"/>
    <property type="match status" value="1"/>
</dbReference>
<dbReference type="EMBL" id="UXAT02000052">
    <property type="protein sequence ID" value="VUX47830.1"/>
    <property type="molecule type" value="Genomic_DNA"/>
</dbReference>
<dbReference type="NCBIfam" id="TIGR00745">
    <property type="entry name" value="apbA_panE"/>
    <property type="match status" value="1"/>
</dbReference>
<evidence type="ECO:0000256" key="6">
    <source>
        <dbReference type="ARBA" id="ARBA00022655"/>
    </source>
</evidence>
<dbReference type="InterPro" id="IPR013752">
    <property type="entry name" value="KPA_reductase"/>
</dbReference>
<evidence type="ECO:0000256" key="9">
    <source>
        <dbReference type="ARBA" id="ARBA00032024"/>
    </source>
</evidence>
<dbReference type="InterPro" id="IPR013332">
    <property type="entry name" value="KPR_N"/>
</dbReference>
<accession>A0A564WH73</accession>
<comment type="caution">
    <text evidence="14">The sequence shown here is derived from an EMBL/GenBank/DDBJ whole genome shotgun (WGS) entry which is preliminary data.</text>
</comment>
<dbReference type="UniPathway" id="UPA00028">
    <property type="reaction ID" value="UER00004"/>
</dbReference>
<comment type="function">
    <text evidence="1 11">Catalyzes the NADPH-dependent reduction of ketopantoate into pantoic acid.</text>
</comment>
<dbReference type="SUPFAM" id="SSF51735">
    <property type="entry name" value="NAD(P)-binding Rossmann-fold domains"/>
    <property type="match status" value="1"/>
</dbReference>
<dbReference type="PANTHER" id="PTHR21708:SF26">
    <property type="entry name" value="2-DEHYDROPANTOATE 2-REDUCTASE"/>
    <property type="match status" value="1"/>
</dbReference>
<keyword evidence="15" id="KW-1185">Reference proteome</keyword>
<dbReference type="AlphaFoldDB" id="A0A564WH73"/>
<evidence type="ECO:0000256" key="1">
    <source>
        <dbReference type="ARBA" id="ARBA00002919"/>
    </source>
</evidence>
<comment type="catalytic activity">
    <reaction evidence="10 11">
        <text>(R)-pantoate + NADP(+) = 2-dehydropantoate + NADPH + H(+)</text>
        <dbReference type="Rhea" id="RHEA:16233"/>
        <dbReference type="ChEBI" id="CHEBI:11561"/>
        <dbReference type="ChEBI" id="CHEBI:15378"/>
        <dbReference type="ChEBI" id="CHEBI:15980"/>
        <dbReference type="ChEBI" id="CHEBI:57783"/>
        <dbReference type="ChEBI" id="CHEBI:58349"/>
        <dbReference type="EC" id="1.1.1.169"/>
    </reaction>
</comment>
<evidence type="ECO:0000256" key="7">
    <source>
        <dbReference type="ARBA" id="ARBA00022857"/>
    </source>
</evidence>
<evidence type="ECO:0000256" key="3">
    <source>
        <dbReference type="ARBA" id="ARBA00007870"/>
    </source>
</evidence>
<sequence>MKILVLGAGATGGYFGGRLAEAGLDVHFLVRPRRQAQLKGDGLRVESPLGAIHRAVATLTRDQLDDGFDLIILACKAWDLGAAIEAIAPAMRGQARILPLLNGLAHLGTLDAAFGGEAVLGGLCQIAATLTPEGTIRHLNPFSALIFGPRQDSQRPLCEALVAASAGVRFDLRLSADIVQEMWEKWVLIATLAGATCLMRAPIGAIVAQPDGAALIEAMLAESQAIAASAGHEPRASVLARFRGLLTEAGSPLAASMLRDVEAGNPVEVDHILGDLLGRADAAGLGAPLLHAARCQLGIFEAQRRLSAGSR</sequence>
<organism evidence="14 15">
    <name type="scientific">Candidatus Defluviicoccus seviourii</name>
    <dbReference type="NCBI Taxonomy" id="2565273"/>
    <lineage>
        <taxon>Bacteria</taxon>
        <taxon>Pseudomonadati</taxon>
        <taxon>Pseudomonadota</taxon>
        <taxon>Alphaproteobacteria</taxon>
        <taxon>Rhodospirillales</taxon>
        <taxon>Rhodospirillaceae</taxon>
        <taxon>Defluviicoccus</taxon>
    </lineage>
</organism>
<dbReference type="InterPro" id="IPR036291">
    <property type="entry name" value="NAD(P)-bd_dom_sf"/>
</dbReference>
<protein>
    <recommendedName>
        <fullName evidence="5 11">2-dehydropantoate 2-reductase</fullName>
        <ecNumber evidence="4 11">1.1.1.169</ecNumber>
    </recommendedName>
    <alternativeName>
        <fullName evidence="9 11">Ketopantoate reductase</fullName>
    </alternativeName>
</protein>
<dbReference type="FunFam" id="3.40.50.720:FF:000307">
    <property type="entry name" value="2-dehydropantoate 2-reductase"/>
    <property type="match status" value="1"/>
</dbReference>
<name>A0A564WH73_9PROT</name>
<dbReference type="GO" id="GO:0005737">
    <property type="term" value="C:cytoplasm"/>
    <property type="evidence" value="ECO:0007669"/>
    <property type="project" value="TreeGrafter"/>
</dbReference>
<dbReference type="GO" id="GO:0015940">
    <property type="term" value="P:pantothenate biosynthetic process"/>
    <property type="evidence" value="ECO:0007669"/>
    <property type="project" value="UniProtKB-UniPathway"/>
</dbReference>